<keyword evidence="1" id="KW-0472">Membrane</keyword>
<accession>A0ABU6Z6C1</accession>
<name>A0ABU6Z6C1_9FABA</name>
<feature type="transmembrane region" description="Helical" evidence="1">
    <location>
        <begin position="178"/>
        <end position="203"/>
    </location>
</feature>
<evidence type="ECO:0000256" key="1">
    <source>
        <dbReference type="SAM" id="Phobius"/>
    </source>
</evidence>
<gene>
    <name evidence="2" type="ORF">PIB30_021502</name>
</gene>
<sequence>MIGPRGSTNDGYPVLVPDRSGLAMITDRDKYCRFDALSVLRIHGLGILIPYIIRLFKYRFKLEKLAKCSFGFNKELSASASLPCAGKFSHSTFAKRLAVWVDATKCIASDWVRCRQRWGCDKQQRVHGLCDDNESEDGLLGKMVCFVWLENCGFDDLVMVERSTLILIVGGIKCSRKLFGYADFVTALRTLSFFFLFFLGGAATRTPYCRISTHCIELVAN</sequence>
<comment type="caution">
    <text evidence="2">The sequence shown here is derived from an EMBL/GenBank/DDBJ whole genome shotgun (WGS) entry which is preliminary data.</text>
</comment>
<dbReference type="EMBL" id="JASCZI010271931">
    <property type="protein sequence ID" value="MED6217861.1"/>
    <property type="molecule type" value="Genomic_DNA"/>
</dbReference>
<dbReference type="Proteomes" id="UP001341840">
    <property type="component" value="Unassembled WGS sequence"/>
</dbReference>
<keyword evidence="1" id="KW-0812">Transmembrane</keyword>
<protein>
    <submittedName>
        <fullName evidence="2">Uncharacterized protein</fullName>
    </submittedName>
</protein>
<proteinExistence type="predicted"/>
<organism evidence="2 3">
    <name type="scientific">Stylosanthes scabra</name>
    <dbReference type="NCBI Taxonomy" id="79078"/>
    <lineage>
        <taxon>Eukaryota</taxon>
        <taxon>Viridiplantae</taxon>
        <taxon>Streptophyta</taxon>
        <taxon>Embryophyta</taxon>
        <taxon>Tracheophyta</taxon>
        <taxon>Spermatophyta</taxon>
        <taxon>Magnoliopsida</taxon>
        <taxon>eudicotyledons</taxon>
        <taxon>Gunneridae</taxon>
        <taxon>Pentapetalae</taxon>
        <taxon>rosids</taxon>
        <taxon>fabids</taxon>
        <taxon>Fabales</taxon>
        <taxon>Fabaceae</taxon>
        <taxon>Papilionoideae</taxon>
        <taxon>50 kb inversion clade</taxon>
        <taxon>dalbergioids sensu lato</taxon>
        <taxon>Dalbergieae</taxon>
        <taxon>Pterocarpus clade</taxon>
        <taxon>Stylosanthes</taxon>
    </lineage>
</organism>
<evidence type="ECO:0000313" key="3">
    <source>
        <dbReference type="Proteomes" id="UP001341840"/>
    </source>
</evidence>
<feature type="transmembrane region" description="Helical" evidence="1">
    <location>
        <begin position="36"/>
        <end position="56"/>
    </location>
</feature>
<keyword evidence="3" id="KW-1185">Reference proteome</keyword>
<keyword evidence="1" id="KW-1133">Transmembrane helix</keyword>
<reference evidence="2 3" key="1">
    <citation type="journal article" date="2023" name="Plants (Basel)">
        <title>Bridging the Gap: Combining Genomics and Transcriptomics Approaches to Understand Stylosanthes scabra, an Orphan Legume from the Brazilian Caatinga.</title>
        <authorList>
            <person name="Ferreira-Neto J.R.C."/>
            <person name="da Silva M.D."/>
            <person name="Binneck E."/>
            <person name="de Melo N.F."/>
            <person name="da Silva R.H."/>
            <person name="de Melo A.L.T.M."/>
            <person name="Pandolfi V."/>
            <person name="Bustamante F.O."/>
            <person name="Brasileiro-Vidal A.C."/>
            <person name="Benko-Iseppon A.M."/>
        </authorList>
    </citation>
    <scope>NUCLEOTIDE SEQUENCE [LARGE SCALE GENOMIC DNA]</scope>
    <source>
        <tissue evidence="2">Leaves</tissue>
    </source>
</reference>
<evidence type="ECO:0000313" key="2">
    <source>
        <dbReference type="EMBL" id="MED6217861.1"/>
    </source>
</evidence>